<protein>
    <submittedName>
        <fullName evidence="5">Polysaccharide export outer membrane protein</fullName>
    </submittedName>
</protein>
<dbReference type="STRING" id="364200.SAMN04488515_3169"/>
<proteinExistence type="predicted"/>
<dbReference type="AlphaFoldDB" id="A0A1I0RSF4"/>
<feature type="signal peptide" evidence="2">
    <location>
        <begin position="1"/>
        <end position="22"/>
    </location>
</feature>
<reference evidence="5 6" key="1">
    <citation type="submission" date="2016-10" db="EMBL/GenBank/DDBJ databases">
        <authorList>
            <person name="de Groot N.N."/>
        </authorList>
    </citation>
    <scope>NUCLEOTIDE SEQUENCE [LARGE SCALE GENOMIC DNA]</scope>
    <source>
        <strain evidence="5 6">DSM 17925</strain>
    </source>
</reference>
<dbReference type="Pfam" id="PF10531">
    <property type="entry name" value="SLBB"/>
    <property type="match status" value="1"/>
</dbReference>
<dbReference type="EMBL" id="FOIZ01000002">
    <property type="protein sequence ID" value="SEW44214.1"/>
    <property type="molecule type" value="Genomic_DNA"/>
</dbReference>
<organism evidence="5 6">
    <name type="scientific">Cognatiyoonia koreensis</name>
    <dbReference type="NCBI Taxonomy" id="364200"/>
    <lineage>
        <taxon>Bacteria</taxon>
        <taxon>Pseudomonadati</taxon>
        <taxon>Pseudomonadota</taxon>
        <taxon>Alphaproteobacteria</taxon>
        <taxon>Rhodobacterales</taxon>
        <taxon>Paracoccaceae</taxon>
        <taxon>Cognatiyoonia</taxon>
    </lineage>
</organism>
<accession>A0A1I0RSF4</accession>
<evidence type="ECO:0000313" key="6">
    <source>
        <dbReference type="Proteomes" id="UP000199167"/>
    </source>
</evidence>
<dbReference type="InterPro" id="IPR003715">
    <property type="entry name" value="Poly_export_N"/>
</dbReference>
<sequence length="202" mass="22170">MKHFKTWIIATLVALTASVAFAQNEYRVRAGDTLVIEVLEDSGLNRSLEVLPDGRVNFPFAGNVAVSGRTVGQIEASIKQAIAPNFTAEPNVFVSVQPGERQTRTPAAPPTMEIFFLGEVNTPGMVEVEPGTRFLQAMARSGGLTRFAADKRIQLRRTISSSGQTQLFEINYRAILDGAEVSNNVRLHDGDVIIVPERRLFE</sequence>
<dbReference type="PANTHER" id="PTHR33619">
    <property type="entry name" value="POLYSACCHARIDE EXPORT PROTEIN GFCE-RELATED"/>
    <property type="match status" value="1"/>
</dbReference>
<evidence type="ECO:0000259" key="4">
    <source>
        <dbReference type="Pfam" id="PF10531"/>
    </source>
</evidence>
<dbReference type="PANTHER" id="PTHR33619:SF3">
    <property type="entry name" value="POLYSACCHARIDE EXPORT PROTEIN GFCE-RELATED"/>
    <property type="match status" value="1"/>
</dbReference>
<evidence type="ECO:0000313" key="5">
    <source>
        <dbReference type="EMBL" id="SEW44214.1"/>
    </source>
</evidence>
<dbReference type="RefSeq" id="WP_089996830.1">
    <property type="nucleotide sequence ID" value="NZ_FOIZ01000002.1"/>
</dbReference>
<keyword evidence="6" id="KW-1185">Reference proteome</keyword>
<keyword evidence="1 2" id="KW-0732">Signal</keyword>
<dbReference type="OrthoDB" id="197007at2"/>
<name>A0A1I0RSF4_9RHOB</name>
<dbReference type="Proteomes" id="UP000199167">
    <property type="component" value="Unassembled WGS sequence"/>
</dbReference>
<dbReference type="Pfam" id="PF02563">
    <property type="entry name" value="Poly_export"/>
    <property type="match status" value="1"/>
</dbReference>
<dbReference type="Gene3D" id="3.30.1950.10">
    <property type="entry name" value="wza like domain"/>
    <property type="match status" value="1"/>
</dbReference>
<feature type="domain" description="Soluble ligand binding" evidence="4">
    <location>
        <begin position="117"/>
        <end position="160"/>
    </location>
</feature>
<evidence type="ECO:0000256" key="2">
    <source>
        <dbReference type="SAM" id="SignalP"/>
    </source>
</evidence>
<gene>
    <name evidence="5" type="ORF">SAMN04488515_3169</name>
</gene>
<feature type="chain" id="PRO_5011623501" evidence="2">
    <location>
        <begin position="23"/>
        <end position="202"/>
    </location>
</feature>
<feature type="domain" description="Polysaccharide export protein N-terminal" evidence="3">
    <location>
        <begin position="22"/>
        <end position="97"/>
    </location>
</feature>
<dbReference type="InterPro" id="IPR019554">
    <property type="entry name" value="Soluble_ligand-bd"/>
</dbReference>
<evidence type="ECO:0000259" key="3">
    <source>
        <dbReference type="Pfam" id="PF02563"/>
    </source>
</evidence>
<dbReference type="Gene3D" id="3.10.560.10">
    <property type="entry name" value="Outer membrane lipoprotein wza domain like"/>
    <property type="match status" value="1"/>
</dbReference>
<dbReference type="InterPro" id="IPR049712">
    <property type="entry name" value="Poly_export"/>
</dbReference>
<dbReference type="GO" id="GO:0015159">
    <property type="term" value="F:polysaccharide transmembrane transporter activity"/>
    <property type="evidence" value="ECO:0007669"/>
    <property type="project" value="InterPro"/>
</dbReference>
<evidence type="ECO:0000256" key="1">
    <source>
        <dbReference type="ARBA" id="ARBA00022729"/>
    </source>
</evidence>